<dbReference type="InterPro" id="IPR025227">
    <property type="entry name" value="DUF4169"/>
</dbReference>
<dbReference type="Pfam" id="PF13770">
    <property type="entry name" value="DUF4169"/>
    <property type="match status" value="1"/>
</dbReference>
<dbReference type="STRING" id="1566387.QV13_17105"/>
<evidence type="ECO:0000313" key="2">
    <source>
        <dbReference type="EMBL" id="OCX16520.1"/>
    </source>
</evidence>
<accession>A0A1C2DP37</accession>
<dbReference type="OrthoDB" id="7173889at2"/>
<feature type="compositionally biased region" description="Basic and acidic residues" evidence="1">
    <location>
        <begin position="15"/>
        <end position="70"/>
    </location>
</feature>
<gene>
    <name evidence="2" type="ORF">QV13_17105</name>
</gene>
<dbReference type="AlphaFoldDB" id="A0A1C2DP37"/>
<reference evidence="2 3" key="1">
    <citation type="submission" date="2016-08" db="EMBL/GenBank/DDBJ databases">
        <title>Whole genome sequence of Mesorhizobium sp. strain UASWS1009 isolated from industrial sewage.</title>
        <authorList>
            <person name="Crovadore J."/>
            <person name="Calmin G."/>
            <person name="Chablais R."/>
            <person name="Cochard B."/>
            <person name="Lefort F."/>
        </authorList>
    </citation>
    <scope>NUCLEOTIDE SEQUENCE [LARGE SCALE GENOMIC DNA]</scope>
    <source>
        <strain evidence="2 3">UASWS1009</strain>
    </source>
</reference>
<organism evidence="2 3">
    <name type="scientific">Mesorhizobium hungaricum</name>
    <dbReference type="NCBI Taxonomy" id="1566387"/>
    <lineage>
        <taxon>Bacteria</taxon>
        <taxon>Pseudomonadati</taxon>
        <taxon>Pseudomonadota</taxon>
        <taxon>Alphaproteobacteria</taxon>
        <taxon>Hyphomicrobiales</taxon>
        <taxon>Phyllobacteriaceae</taxon>
        <taxon>Mesorhizobium</taxon>
    </lineage>
</organism>
<dbReference type="RefSeq" id="WP_024924463.1">
    <property type="nucleotide sequence ID" value="NZ_MDEO01000033.1"/>
</dbReference>
<evidence type="ECO:0000313" key="3">
    <source>
        <dbReference type="Proteomes" id="UP000094412"/>
    </source>
</evidence>
<dbReference type="Proteomes" id="UP000094412">
    <property type="component" value="Unassembled WGS sequence"/>
</dbReference>
<name>A0A1C2DP37_9HYPH</name>
<sequence length="70" mass="8177">MAEIVNLRQFRKGKAREDRSAEAERNRILHGRSKTEKQRERLEAERAANFVEGHRREPAPDSKPPSPDRN</sequence>
<feature type="region of interest" description="Disordered" evidence="1">
    <location>
        <begin position="1"/>
        <end position="70"/>
    </location>
</feature>
<dbReference type="EMBL" id="MDEO01000033">
    <property type="protein sequence ID" value="OCX16520.1"/>
    <property type="molecule type" value="Genomic_DNA"/>
</dbReference>
<protein>
    <recommendedName>
        <fullName evidence="4">DUF4169 domain-containing protein</fullName>
    </recommendedName>
</protein>
<keyword evidence="3" id="KW-1185">Reference proteome</keyword>
<comment type="caution">
    <text evidence="2">The sequence shown here is derived from an EMBL/GenBank/DDBJ whole genome shotgun (WGS) entry which is preliminary data.</text>
</comment>
<proteinExistence type="predicted"/>
<evidence type="ECO:0008006" key="4">
    <source>
        <dbReference type="Google" id="ProtNLM"/>
    </source>
</evidence>
<evidence type="ECO:0000256" key="1">
    <source>
        <dbReference type="SAM" id="MobiDB-lite"/>
    </source>
</evidence>